<name>A0ABS6YAH2_9BACT</name>
<sequence length="436" mass="50697">MNSITKIAILLIFSGIIPVNAQVRNKKATNKLYDTDNKIVTNYVDSLTQFRSKQDSTYKKIGKESKTYNTLSTFAPLFIPTTYYREITHNSFSLDSYYDTDNLLSSSINKSLMSVYLNRPDLVRFIDKDILAANILSPNSINDLKTLPSVTDKADITPQEDGPATIDVVVKKPNFWTFTGDYYLQFLQNYVSENWYKGGESNYSMVASAIIQANYNNKQKVKWDNKLELKLGFQTSKGDSIHRFKTSEDLIRYTSKFGLQATKKWYYTLQLIASTQFMRGFKNNDPKIYSSFIAPLNVNLSVGMDYNVSFFKEKLKGTIHMAPVAYNFKYVQRPELAERYGLKPFHRTLHDIGSEFTADLTWILSDMIKWRTRLYGYTTYKRAELEWENTLSFQFNKFISTNIFLYPRFDDARGRDSKHGYWEFKEYASIGFAYSF</sequence>
<protein>
    <submittedName>
        <fullName evidence="2">DUF3078 domain-containing protein</fullName>
    </submittedName>
</protein>
<dbReference type="Pfam" id="PF11276">
    <property type="entry name" value="DUF3078"/>
    <property type="match status" value="1"/>
</dbReference>
<keyword evidence="1" id="KW-0732">Signal</keyword>
<dbReference type="EMBL" id="JAHXCT010000001">
    <property type="protein sequence ID" value="MBW4768557.1"/>
    <property type="molecule type" value="Genomic_DNA"/>
</dbReference>
<dbReference type="RefSeq" id="WP_219479443.1">
    <property type="nucleotide sequence ID" value="NZ_JABZTH010000011.1"/>
</dbReference>
<evidence type="ECO:0000313" key="3">
    <source>
        <dbReference type="Proteomes" id="UP000788426"/>
    </source>
</evidence>
<organism evidence="2 3">
    <name type="scientific">Hoylesella nanceiensis</name>
    <dbReference type="NCBI Taxonomy" id="425941"/>
    <lineage>
        <taxon>Bacteria</taxon>
        <taxon>Pseudomonadati</taxon>
        <taxon>Bacteroidota</taxon>
        <taxon>Bacteroidia</taxon>
        <taxon>Bacteroidales</taxon>
        <taxon>Prevotellaceae</taxon>
        <taxon>Hoylesella</taxon>
    </lineage>
</organism>
<feature type="chain" id="PRO_5045561842" evidence="1">
    <location>
        <begin position="22"/>
        <end position="436"/>
    </location>
</feature>
<dbReference type="InterPro" id="IPR021428">
    <property type="entry name" value="DUF3078"/>
</dbReference>
<comment type="caution">
    <text evidence="2">The sequence shown here is derived from an EMBL/GenBank/DDBJ whole genome shotgun (WGS) entry which is preliminary data.</text>
</comment>
<dbReference type="Proteomes" id="UP000788426">
    <property type="component" value="Unassembled WGS sequence"/>
</dbReference>
<proteinExistence type="predicted"/>
<accession>A0ABS6YAH2</accession>
<evidence type="ECO:0000313" key="2">
    <source>
        <dbReference type="EMBL" id="MBW4768557.1"/>
    </source>
</evidence>
<gene>
    <name evidence="2" type="ORF">KZO38_02070</name>
</gene>
<feature type="signal peptide" evidence="1">
    <location>
        <begin position="1"/>
        <end position="21"/>
    </location>
</feature>
<keyword evidence="3" id="KW-1185">Reference proteome</keyword>
<reference evidence="2 3" key="1">
    <citation type="submission" date="2021-07" db="EMBL/GenBank/DDBJ databases">
        <title>Genomic diversity and antimicrobial resistance of Prevotella spp. isolated from chronic lung disease airways.</title>
        <authorList>
            <person name="Webb K.A."/>
            <person name="Olagoke O.S."/>
            <person name="Baird T."/>
            <person name="Neill J."/>
            <person name="Pham A."/>
            <person name="Wells T.J."/>
            <person name="Ramsay K.A."/>
            <person name="Bell S.C."/>
            <person name="Sarovich D.S."/>
            <person name="Price E.P."/>
        </authorList>
    </citation>
    <scope>NUCLEOTIDE SEQUENCE [LARGE SCALE GENOMIC DNA]</scope>
    <source>
        <strain evidence="2 3">SCHI0011.S.12</strain>
    </source>
</reference>
<evidence type="ECO:0000256" key="1">
    <source>
        <dbReference type="SAM" id="SignalP"/>
    </source>
</evidence>